<evidence type="ECO:0000256" key="9">
    <source>
        <dbReference type="RuleBase" id="RU363043"/>
    </source>
</evidence>
<comment type="similarity">
    <text evidence="2 9">Belongs to the binding-protein-dependent transport system permease family. CysTW subfamily.</text>
</comment>
<dbReference type="NCBIfam" id="TIGR00974">
    <property type="entry name" value="3a0107s02c"/>
    <property type="match status" value="1"/>
</dbReference>
<dbReference type="GO" id="GO:0005886">
    <property type="term" value="C:plasma membrane"/>
    <property type="evidence" value="ECO:0007669"/>
    <property type="project" value="UniProtKB-SubCell"/>
</dbReference>
<keyword evidence="5 9" id="KW-1003">Cell membrane</keyword>
<feature type="region of interest" description="Disordered" evidence="11">
    <location>
        <begin position="1"/>
        <end position="22"/>
    </location>
</feature>
<dbReference type="AlphaFoldDB" id="A0A3A4R6L5"/>
<feature type="transmembrane region" description="Helical" evidence="9">
    <location>
        <begin position="38"/>
        <end position="62"/>
    </location>
</feature>
<feature type="transmembrane region" description="Helical" evidence="9">
    <location>
        <begin position="385"/>
        <end position="406"/>
    </location>
</feature>
<evidence type="ECO:0000256" key="10">
    <source>
        <dbReference type="SAM" id="Coils"/>
    </source>
</evidence>
<reference evidence="13 14" key="1">
    <citation type="journal article" date="2017" name="ISME J.">
        <title>Energy and carbon metabolisms in a deep terrestrial subsurface fluid microbial community.</title>
        <authorList>
            <person name="Momper L."/>
            <person name="Jungbluth S.P."/>
            <person name="Lee M.D."/>
            <person name="Amend J.P."/>
        </authorList>
    </citation>
    <scope>NUCLEOTIDE SEQUENCE [LARGE SCALE GENOMIC DNA]</scope>
    <source>
        <strain evidence="13">SURF_26</strain>
    </source>
</reference>
<feature type="transmembrane region" description="Helical" evidence="9">
    <location>
        <begin position="336"/>
        <end position="365"/>
    </location>
</feature>
<name>A0A3A4R6L5_9BACT</name>
<keyword evidence="8 9" id="KW-0472">Membrane</keyword>
<evidence type="ECO:0000256" key="4">
    <source>
        <dbReference type="ARBA" id="ARBA00022448"/>
    </source>
</evidence>
<dbReference type="InterPro" id="IPR005672">
    <property type="entry name" value="Phosphate_PstA"/>
</dbReference>
<gene>
    <name evidence="13" type="primary">pstA</name>
    <name evidence="13" type="ORF">C4541_00560</name>
</gene>
<dbReference type="Gene3D" id="1.10.3720.10">
    <property type="entry name" value="MetI-like"/>
    <property type="match status" value="1"/>
</dbReference>
<feature type="transmembrane region" description="Helical" evidence="9">
    <location>
        <begin position="553"/>
        <end position="573"/>
    </location>
</feature>
<accession>A0A3A4R6L5</accession>
<evidence type="ECO:0000256" key="5">
    <source>
        <dbReference type="ARBA" id="ARBA00022475"/>
    </source>
</evidence>
<evidence type="ECO:0000256" key="8">
    <source>
        <dbReference type="ARBA" id="ARBA00023136"/>
    </source>
</evidence>
<comment type="caution">
    <text evidence="13">The sequence shown here is derived from an EMBL/GenBank/DDBJ whole genome shotgun (WGS) entry which is preliminary data.</text>
</comment>
<evidence type="ECO:0000256" key="1">
    <source>
        <dbReference type="ARBA" id="ARBA00004651"/>
    </source>
</evidence>
<protein>
    <recommendedName>
        <fullName evidence="3 9">Phosphate transport system permease protein PstA</fullName>
    </recommendedName>
</protein>
<dbReference type="CDD" id="cd06261">
    <property type="entry name" value="TM_PBP2"/>
    <property type="match status" value="1"/>
</dbReference>
<comment type="subcellular location">
    <subcellularLocation>
        <location evidence="1 9">Cell membrane</location>
        <topology evidence="1 9">Multi-pass membrane protein</topology>
    </subcellularLocation>
</comment>
<feature type="coiled-coil region" evidence="10">
    <location>
        <begin position="254"/>
        <end position="288"/>
    </location>
</feature>
<evidence type="ECO:0000259" key="12">
    <source>
        <dbReference type="PROSITE" id="PS50928"/>
    </source>
</evidence>
<evidence type="ECO:0000256" key="11">
    <source>
        <dbReference type="SAM" id="MobiDB-lite"/>
    </source>
</evidence>
<keyword evidence="6 9" id="KW-0812">Transmembrane</keyword>
<dbReference type="Proteomes" id="UP000266426">
    <property type="component" value="Unassembled WGS sequence"/>
</dbReference>
<dbReference type="Pfam" id="PF00528">
    <property type="entry name" value="BPD_transp_1"/>
    <property type="match status" value="1"/>
</dbReference>
<sequence>MKTDAAVQKSTESKKKNSFKRSSRQRAKASLFAQGEPMIWLTGGGLVVSLMMIAGLMTLIVINGINTLWPKPVDLFVTYDNKPYMGEITRVEHFNPAKSELHQHQEKVNSDAVAYFEKHNGIAKRMLVRTGNFDLSGEHYNWVNEYDVREHTTPEQACVVERTSWGRFYGFPSAFLYNGEVIAQDDNQIWETFNKHHKEVRKRWRTQRKLETHEIGKINFYEEKERLKLREKELKFGIESEQWNTQNDHFKSFHARSQSAYEDIRTEINSLKEENDKYKIRFTTADNKEKIIPLADIVRMYPANSLTFFDRMNIYLSRWHEFLFDEPREANSEGGVFPAIFGTVVMTVIMSLAVVPFGVMAALYLREYAKGGLVVSTIRISINNLAGVPSIVFGVFGLGFFCYMVGASIDDIFFAARLPNPTFGKGGILWASMTLALMTLPVVIVATEEALSAVPNSMREGSYACGAGKWQTIWRIVLPRAMPGIMTGMILAMARGAGEVAPLMLVGAVKLAPELPVDGMFPFVHLERSFMHLGFHIYDLGFQSQNSEAAKPMVFTTTLLLITIVFILNMLAVKLRRKLRKKFVSAKF</sequence>
<dbReference type="GO" id="GO:0005315">
    <property type="term" value="F:phosphate transmembrane transporter activity"/>
    <property type="evidence" value="ECO:0007669"/>
    <property type="project" value="InterPro"/>
</dbReference>
<feature type="domain" description="ABC transmembrane type-1" evidence="12">
    <location>
        <begin position="340"/>
        <end position="572"/>
    </location>
</feature>
<keyword evidence="4" id="KW-0813">Transport</keyword>
<dbReference type="SUPFAM" id="SSF161098">
    <property type="entry name" value="MetI-like"/>
    <property type="match status" value="1"/>
</dbReference>
<organism evidence="13 14">
    <name type="scientific">Candidatus Auribacter fodinae</name>
    <dbReference type="NCBI Taxonomy" id="2093366"/>
    <lineage>
        <taxon>Bacteria</taxon>
        <taxon>Pseudomonadati</taxon>
        <taxon>Candidatus Auribacterota</taxon>
        <taxon>Candidatus Auribacteria</taxon>
        <taxon>Candidatus Auribacterales</taxon>
        <taxon>Candidatus Auribacteraceae</taxon>
        <taxon>Candidatus Auribacter</taxon>
    </lineage>
</organism>
<proteinExistence type="inferred from homology"/>
<evidence type="ECO:0000256" key="7">
    <source>
        <dbReference type="ARBA" id="ARBA00022989"/>
    </source>
</evidence>
<dbReference type="PROSITE" id="PS50928">
    <property type="entry name" value="ABC_TM1"/>
    <property type="match status" value="1"/>
</dbReference>
<evidence type="ECO:0000313" key="13">
    <source>
        <dbReference type="EMBL" id="RJP62059.1"/>
    </source>
</evidence>
<keyword evidence="10" id="KW-0175">Coiled coil</keyword>
<dbReference type="GO" id="GO:0035435">
    <property type="term" value="P:phosphate ion transmembrane transport"/>
    <property type="evidence" value="ECO:0007669"/>
    <property type="project" value="InterPro"/>
</dbReference>
<dbReference type="EMBL" id="QZJZ01000005">
    <property type="protein sequence ID" value="RJP62059.1"/>
    <property type="molecule type" value="Genomic_DNA"/>
</dbReference>
<dbReference type="PANTHER" id="PTHR43470:SF6">
    <property type="entry name" value="PHOSPHATE TRANSPORT SYSTEM PERMEASE PROTEIN PSTA"/>
    <property type="match status" value="1"/>
</dbReference>
<evidence type="ECO:0000313" key="14">
    <source>
        <dbReference type="Proteomes" id="UP000266426"/>
    </source>
</evidence>
<evidence type="ECO:0000256" key="3">
    <source>
        <dbReference type="ARBA" id="ARBA00016864"/>
    </source>
</evidence>
<feature type="transmembrane region" description="Helical" evidence="9">
    <location>
        <begin position="427"/>
        <end position="447"/>
    </location>
</feature>
<keyword evidence="7 9" id="KW-1133">Transmembrane helix</keyword>
<evidence type="ECO:0000256" key="6">
    <source>
        <dbReference type="ARBA" id="ARBA00022692"/>
    </source>
</evidence>
<dbReference type="InterPro" id="IPR035906">
    <property type="entry name" value="MetI-like_sf"/>
</dbReference>
<dbReference type="InterPro" id="IPR000515">
    <property type="entry name" value="MetI-like"/>
</dbReference>
<comment type="caution">
    <text evidence="9">Lacks conserved residue(s) required for the propagation of feature annotation.</text>
</comment>
<dbReference type="PANTHER" id="PTHR43470">
    <property type="entry name" value="PHOSPHATE TRANSPORT SYSTEM PERMEASE PROTEIN PSTA-RELATED"/>
    <property type="match status" value="1"/>
</dbReference>
<evidence type="ECO:0000256" key="2">
    <source>
        <dbReference type="ARBA" id="ARBA00007069"/>
    </source>
</evidence>